<evidence type="ECO:0000259" key="3">
    <source>
        <dbReference type="Pfam" id="PF00582"/>
    </source>
</evidence>
<dbReference type="InterPro" id="IPR006015">
    <property type="entry name" value="Universal_stress_UspA"/>
</dbReference>
<dbReference type="InterPro" id="IPR014729">
    <property type="entry name" value="Rossmann-like_a/b/a_fold"/>
</dbReference>
<dbReference type="PANTHER" id="PTHR46268:SF6">
    <property type="entry name" value="UNIVERSAL STRESS PROTEIN UP12"/>
    <property type="match status" value="1"/>
</dbReference>
<evidence type="ECO:0000256" key="2">
    <source>
        <dbReference type="SAM" id="MobiDB-lite"/>
    </source>
</evidence>
<gene>
    <name evidence="4" type="ORF">GCM10020367_04330</name>
    <name evidence="5" type="ORF">GCM10020367_64520</name>
</gene>
<feature type="domain" description="UspA" evidence="3">
    <location>
        <begin position="161"/>
        <end position="291"/>
    </location>
</feature>
<dbReference type="EMBL" id="BAAAYL010000001">
    <property type="protein sequence ID" value="GAA3379737.1"/>
    <property type="molecule type" value="Genomic_DNA"/>
</dbReference>
<reference evidence="5" key="3">
    <citation type="submission" date="2023-12" db="EMBL/GenBank/DDBJ databases">
        <authorList>
            <person name="Sun Q."/>
            <person name="Inoue M."/>
        </authorList>
    </citation>
    <scope>NUCLEOTIDE SEQUENCE</scope>
    <source>
        <strain evidence="5">JCM 9651</strain>
    </source>
</reference>
<feature type="region of interest" description="Disordered" evidence="2">
    <location>
        <begin position="1"/>
        <end position="20"/>
    </location>
</feature>
<dbReference type="InterPro" id="IPR006016">
    <property type="entry name" value="UspA"/>
</dbReference>
<dbReference type="Proteomes" id="UP001499990">
    <property type="component" value="Unassembled WGS sequence"/>
</dbReference>
<evidence type="ECO:0000313" key="6">
    <source>
        <dbReference type="Proteomes" id="UP001499990"/>
    </source>
</evidence>
<dbReference type="EMBL" id="BAAAYL010000001">
    <property type="protein sequence ID" value="GAA3367955.1"/>
    <property type="molecule type" value="Genomic_DNA"/>
</dbReference>
<organism evidence="5 6">
    <name type="scientific">Streptomyces sannanensis</name>
    <dbReference type="NCBI Taxonomy" id="285536"/>
    <lineage>
        <taxon>Bacteria</taxon>
        <taxon>Bacillati</taxon>
        <taxon>Actinomycetota</taxon>
        <taxon>Actinomycetes</taxon>
        <taxon>Kitasatosporales</taxon>
        <taxon>Streptomycetaceae</taxon>
        <taxon>Streptomyces</taxon>
    </lineage>
</organism>
<reference evidence="5" key="1">
    <citation type="journal article" date="2014" name="Int. J. Syst. Evol. Microbiol.">
        <title>Complete genome of a new Firmicutes species belonging to the dominant human colonic microbiota ('Ruminococcus bicirculans') reveals two chromosomes and a selective capacity to utilize plant glucans.</title>
        <authorList>
            <consortium name="NISC Comparative Sequencing Program"/>
            <person name="Wegmann U."/>
            <person name="Louis P."/>
            <person name="Goesmann A."/>
            <person name="Henrissat B."/>
            <person name="Duncan S.H."/>
            <person name="Flint H.J."/>
        </authorList>
    </citation>
    <scope>NUCLEOTIDE SEQUENCE</scope>
    <source>
        <strain evidence="5">JCM 9651</strain>
    </source>
</reference>
<name>A0ABP6SN00_9ACTN</name>
<comment type="caution">
    <text evidence="5">The sequence shown here is derived from an EMBL/GenBank/DDBJ whole genome shotgun (WGS) entry which is preliminary data.</text>
</comment>
<dbReference type="Gene3D" id="3.40.50.620">
    <property type="entry name" value="HUPs"/>
    <property type="match status" value="2"/>
</dbReference>
<dbReference type="PRINTS" id="PR01438">
    <property type="entry name" value="UNVRSLSTRESS"/>
</dbReference>
<reference evidence="6" key="2">
    <citation type="journal article" date="2019" name="Int. J. Syst. Evol. Microbiol.">
        <title>The Global Catalogue of Microorganisms (GCM) 10K type strain sequencing project: providing services to taxonomists for standard genome sequencing and annotation.</title>
        <authorList>
            <consortium name="The Broad Institute Genomics Platform"/>
            <consortium name="The Broad Institute Genome Sequencing Center for Infectious Disease"/>
            <person name="Wu L."/>
            <person name="Ma J."/>
        </authorList>
    </citation>
    <scope>NUCLEOTIDE SEQUENCE [LARGE SCALE GENOMIC DNA]</scope>
    <source>
        <strain evidence="6">JCM 9651</strain>
    </source>
</reference>
<evidence type="ECO:0000256" key="1">
    <source>
        <dbReference type="ARBA" id="ARBA00008791"/>
    </source>
</evidence>
<feature type="domain" description="UspA" evidence="3">
    <location>
        <begin position="13"/>
        <end position="146"/>
    </location>
</feature>
<dbReference type="Pfam" id="PF00582">
    <property type="entry name" value="Usp"/>
    <property type="match status" value="2"/>
</dbReference>
<sequence>MDAHTAESPADGPVVVGTDGSPDAVPAVKWAAREAAARSQPLHIVHATGIDAWGGNLAPDTIRLVHDAAHLIVDEAAEHARGQVPDLRVTTTVSGDRPDTSLLGTAGDTATIVVGSRGLSGFPALLLGSVSLKVASHARGPVVVVRGTEQPPRGVVLAGLRDERDLEVARCAGRTAARRKAALHLVTAWTLPQYLESVALIADEARARAGEQATAGAGGVVESVRREFPDVDISDEVKTERSPANVLVEASSHADLLVVGARGPAHSIGALMGRVTPAVLHHAHCPVAVIPRG</sequence>
<dbReference type="RefSeq" id="WP_345034153.1">
    <property type="nucleotide sequence ID" value="NZ_BAAAYL010000001.1"/>
</dbReference>
<accession>A0ABP6SN00</accession>
<proteinExistence type="inferred from homology"/>
<dbReference type="SUPFAM" id="SSF52402">
    <property type="entry name" value="Adenine nucleotide alpha hydrolases-like"/>
    <property type="match status" value="2"/>
</dbReference>
<keyword evidence="6" id="KW-1185">Reference proteome</keyword>
<evidence type="ECO:0000313" key="4">
    <source>
        <dbReference type="EMBL" id="GAA3367955.1"/>
    </source>
</evidence>
<evidence type="ECO:0000313" key="5">
    <source>
        <dbReference type="EMBL" id="GAA3379737.1"/>
    </source>
</evidence>
<protein>
    <submittedName>
        <fullName evidence="5">Universal stress protein</fullName>
    </submittedName>
</protein>
<comment type="similarity">
    <text evidence="1">Belongs to the universal stress protein A family.</text>
</comment>
<dbReference type="PANTHER" id="PTHR46268">
    <property type="entry name" value="STRESS RESPONSE PROTEIN NHAX"/>
    <property type="match status" value="1"/>
</dbReference>